<dbReference type="EMBL" id="SDMP01000018">
    <property type="protein sequence ID" value="RYQ95179.1"/>
    <property type="molecule type" value="Genomic_DNA"/>
</dbReference>
<protein>
    <submittedName>
        <fullName evidence="2">Uncharacterized protein</fullName>
    </submittedName>
</protein>
<organism evidence="2 3">
    <name type="scientific">Arachis hypogaea</name>
    <name type="common">Peanut</name>
    <dbReference type="NCBI Taxonomy" id="3818"/>
    <lineage>
        <taxon>Eukaryota</taxon>
        <taxon>Viridiplantae</taxon>
        <taxon>Streptophyta</taxon>
        <taxon>Embryophyta</taxon>
        <taxon>Tracheophyta</taxon>
        <taxon>Spermatophyta</taxon>
        <taxon>Magnoliopsida</taxon>
        <taxon>eudicotyledons</taxon>
        <taxon>Gunneridae</taxon>
        <taxon>Pentapetalae</taxon>
        <taxon>rosids</taxon>
        <taxon>fabids</taxon>
        <taxon>Fabales</taxon>
        <taxon>Fabaceae</taxon>
        <taxon>Papilionoideae</taxon>
        <taxon>50 kb inversion clade</taxon>
        <taxon>dalbergioids sensu lato</taxon>
        <taxon>Dalbergieae</taxon>
        <taxon>Pterocarpus clade</taxon>
        <taxon>Arachis</taxon>
    </lineage>
</organism>
<feature type="region of interest" description="Disordered" evidence="1">
    <location>
        <begin position="1"/>
        <end position="39"/>
    </location>
</feature>
<dbReference type="AlphaFoldDB" id="A0A444XZT6"/>
<accession>A0A444XZT6</accession>
<gene>
    <name evidence="2" type="ORF">Ahy_B08g090240</name>
</gene>
<keyword evidence="3" id="KW-1185">Reference proteome</keyword>
<comment type="caution">
    <text evidence="2">The sequence shown here is derived from an EMBL/GenBank/DDBJ whole genome shotgun (WGS) entry which is preliminary data.</text>
</comment>
<reference evidence="2 3" key="1">
    <citation type="submission" date="2019-01" db="EMBL/GenBank/DDBJ databases">
        <title>Sequencing of cultivated peanut Arachis hypogaea provides insights into genome evolution and oil improvement.</title>
        <authorList>
            <person name="Chen X."/>
        </authorList>
    </citation>
    <scope>NUCLEOTIDE SEQUENCE [LARGE SCALE GENOMIC DNA]</scope>
    <source>
        <strain evidence="3">cv. Fuhuasheng</strain>
        <tissue evidence="2">Leaves</tissue>
    </source>
</reference>
<evidence type="ECO:0000313" key="2">
    <source>
        <dbReference type="EMBL" id="RYQ95179.1"/>
    </source>
</evidence>
<proteinExistence type="predicted"/>
<evidence type="ECO:0000256" key="1">
    <source>
        <dbReference type="SAM" id="MobiDB-lite"/>
    </source>
</evidence>
<evidence type="ECO:0000313" key="3">
    <source>
        <dbReference type="Proteomes" id="UP000289738"/>
    </source>
</evidence>
<dbReference type="Proteomes" id="UP000289738">
    <property type="component" value="Chromosome B08"/>
</dbReference>
<sequence>MGSRCRSATSRHRKSTTKRERAARRRIAPPSRRRPRCAAVEPTEQKLITAVRASIAVREASMAVAVEPIEQKPITAVLLSCFLPTNRGVASSSITVGVTIALTMPPLLLWTVTLWPSSHISSIRLFTFISEFMVLPFKLEA</sequence>
<feature type="compositionally biased region" description="Basic residues" evidence="1">
    <location>
        <begin position="9"/>
        <end position="36"/>
    </location>
</feature>
<name>A0A444XZT6_ARAHY</name>